<keyword evidence="8 10" id="KW-1133">Transmembrane helix</keyword>
<evidence type="ECO:0000256" key="5">
    <source>
        <dbReference type="ARBA" id="ARBA00022500"/>
    </source>
</evidence>
<keyword evidence="11" id="KW-0282">Flagellum</keyword>
<keyword evidence="6 10" id="KW-0812">Transmembrane</keyword>
<reference evidence="11 12" key="1">
    <citation type="submission" date="2017-09" db="EMBL/GenBank/DDBJ databases">
        <title>Sphingomonas panjinensis sp.nov., isolated from oil-contaminated soil.</title>
        <authorList>
            <person name="Wang L."/>
            <person name="Chen L."/>
        </authorList>
    </citation>
    <scope>NUCLEOTIDE SEQUENCE [LARGE SCALE GENOMIC DNA]</scope>
    <source>
        <strain evidence="11 12">FW-11</strain>
    </source>
</reference>
<dbReference type="EMBL" id="NWBU01000007">
    <property type="protein sequence ID" value="PTQ11543.1"/>
    <property type="molecule type" value="Genomic_DNA"/>
</dbReference>
<comment type="function">
    <text evidence="1 10">Controls the rotational direction of flagella during chemotaxis.</text>
</comment>
<dbReference type="InterPro" id="IPR005503">
    <property type="entry name" value="FliL"/>
</dbReference>
<organism evidence="11 12">
    <name type="scientific">Sphingomonas oleivorans</name>
    <dbReference type="NCBI Taxonomy" id="1735121"/>
    <lineage>
        <taxon>Bacteria</taxon>
        <taxon>Pseudomonadati</taxon>
        <taxon>Pseudomonadota</taxon>
        <taxon>Alphaproteobacteria</taxon>
        <taxon>Sphingomonadales</taxon>
        <taxon>Sphingomonadaceae</taxon>
        <taxon>Sphingomonas</taxon>
    </lineage>
</organism>
<evidence type="ECO:0000256" key="2">
    <source>
        <dbReference type="ARBA" id="ARBA00004162"/>
    </source>
</evidence>
<feature type="transmembrane region" description="Helical" evidence="10">
    <location>
        <begin position="20"/>
        <end position="41"/>
    </location>
</feature>
<gene>
    <name evidence="11" type="ORF">CLG96_08905</name>
</gene>
<keyword evidence="7 10" id="KW-0283">Flagellar rotation</keyword>
<comment type="caution">
    <text evidence="11">The sequence shown here is derived from an EMBL/GenBank/DDBJ whole genome shotgun (WGS) entry which is preliminary data.</text>
</comment>
<dbReference type="PANTHER" id="PTHR35091:SF2">
    <property type="entry name" value="FLAGELLAR PROTEIN FLIL"/>
    <property type="match status" value="1"/>
</dbReference>
<dbReference type="AlphaFoldDB" id="A0A2T5FYC7"/>
<protein>
    <recommendedName>
        <fullName evidence="10">Flagellar protein FliL</fullName>
    </recommendedName>
</protein>
<dbReference type="GO" id="GO:0006935">
    <property type="term" value="P:chemotaxis"/>
    <property type="evidence" value="ECO:0007669"/>
    <property type="project" value="UniProtKB-KW"/>
</dbReference>
<keyword evidence="11" id="KW-0969">Cilium</keyword>
<evidence type="ECO:0000313" key="12">
    <source>
        <dbReference type="Proteomes" id="UP000244162"/>
    </source>
</evidence>
<accession>A0A2T5FYC7</accession>
<evidence type="ECO:0000256" key="1">
    <source>
        <dbReference type="ARBA" id="ARBA00002254"/>
    </source>
</evidence>
<evidence type="ECO:0000256" key="7">
    <source>
        <dbReference type="ARBA" id="ARBA00022779"/>
    </source>
</evidence>
<evidence type="ECO:0000256" key="10">
    <source>
        <dbReference type="RuleBase" id="RU364125"/>
    </source>
</evidence>
<dbReference type="Proteomes" id="UP000244162">
    <property type="component" value="Unassembled WGS sequence"/>
</dbReference>
<keyword evidence="10" id="KW-0997">Cell inner membrane</keyword>
<name>A0A2T5FYC7_9SPHN</name>
<evidence type="ECO:0000256" key="9">
    <source>
        <dbReference type="ARBA" id="ARBA00023136"/>
    </source>
</evidence>
<keyword evidence="12" id="KW-1185">Reference proteome</keyword>
<sequence length="188" mass="20138">MSDATAAPAPKKGGKFKTIIIYGVGALVLLGGGVGGGIYAAGSGLVGSKAKHEESNKPRLVMKGEEGHEVPKIEESSAPDPSRFRATYYPMEQSFTSNLRDSDGFVQIGLGVSTYYDERVIENLKRNDMPVRSAVLMTLADQDSESITTNQGKKALQAALKKSINDVLKAKEGFGGIEDVYFTSFIIQ</sequence>
<dbReference type="OrthoDB" id="7058946at2"/>
<evidence type="ECO:0000256" key="8">
    <source>
        <dbReference type="ARBA" id="ARBA00022989"/>
    </source>
</evidence>
<proteinExistence type="inferred from homology"/>
<keyword evidence="11" id="KW-0966">Cell projection</keyword>
<evidence type="ECO:0000256" key="4">
    <source>
        <dbReference type="ARBA" id="ARBA00022475"/>
    </source>
</evidence>
<evidence type="ECO:0000256" key="3">
    <source>
        <dbReference type="ARBA" id="ARBA00008281"/>
    </source>
</evidence>
<evidence type="ECO:0000313" key="11">
    <source>
        <dbReference type="EMBL" id="PTQ11543.1"/>
    </source>
</evidence>
<comment type="subcellular location">
    <subcellularLocation>
        <location evidence="10">Cell inner membrane</location>
    </subcellularLocation>
    <subcellularLocation>
        <location evidence="2">Cell membrane</location>
        <topology evidence="2">Single-pass membrane protein</topology>
    </subcellularLocation>
</comment>
<dbReference type="GO" id="GO:0005886">
    <property type="term" value="C:plasma membrane"/>
    <property type="evidence" value="ECO:0007669"/>
    <property type="project" value="UniProtKB-SubCell"/>
</dbReference>
<dbReference type="PANTHER" id="PTHR35091">
    <property type="entry name" value="FLAGELLAR PROTEIN FLIL"/>
    <property type="match status" value="1"/>
</dbReference>
<comment type="similarity">
    <text evidence="3 10">Belongs to the FliL family.</text>
</comment>
<dbReference type="Pfam" id="PF03748">
    <property type="entry name" value="FliL"/>
    <property type="match status" value="1"/>
</dbReference>
<dbReference type="GO" id="GO:0071978">
    <property type="term" value="P:bacterial-type flagellum-dependent swarming motility"/>
    <property type="evidence" value="ECO:0007669"/>
    <property type="project" value="TreeGrafter"/>
</dbReference>
<dbReference type="GO" id="GO:0009425">
    <property type="term" value="C:bacterial-type flagellum basal body"/>
    <property type="evidence" value="ECO:0007669"/>
    <property type="project" value="InterPro"/>
</dbReference>
<keyword evidence="9 10" id="KW-0472">Membrane</keyword>
<keyword evidence="5 10" id="KW-0145">Chemotaxis</keyword>
<keyword evidence="4" id="KW-1003">Cell membrane</keyword>
<dbReference type="RefSeq" id="WP_107967537.1">
    <property type="nucleotide sequence ID" value="NZ_NWBU01000007.1"/>
</dbReference>
<evidence type="ECO:0000256" key="6">
    <source>
        <dbReference type="ARBA" id="ARBA00022692"/>
    </source>
</evidence>